<accession>A0A9D2M6U6</accession>
<dbReference type="AlphaFoldDB" id="A0A9D2M6U6"/>
<evidence type="ECO:0000313" key="3">
    <source>
        <dbReference type="Proteomes" id="UP000886803"/>
    </source>
</evidence>
<proteinExistence type="predicted"/>
<name>A0A9D2M6U6_9FIRM</name>
<comment type="caution">
    <text evidence="2">The sequence shown here is derived from an EMBL/GenBank/DDBJ whole genome shotgun (WGS) entry which is preliminary data.</text>
</comment>
<keyword evidence="1" id="KW-0472">Membrane</keyword>
<sequence>MRYALHDDPALDARLRAKLTAQLPQQPDLWPQIAARLPAVPSHRRRAFAVLVAAAIAAALLMGAAVLHGFSVYDTATGLKIDLDAGEAYVPGDGSASFEMEPAGDRDPNWRSKVHDDRVEWPQTWDKQTYEYDENGQAITSGTPLLDFLNTAQFGQLIGQIEGRANGGFSGSLDYAAYRFDALPQMWTSLG</sequence>
<evidence type="ECO:0000256" key="1">
    <source>
        <dbReference type="SAM" id="Phobius"/>
    </source>
</evidence>
<evidence type="ECO:0000313" key="2">
    <source>
        <dbReference type="EMBL" id="HJB41744.1"/>
    </source>
</evidence>
<reference evidence="2" key="2">
    <citation type="submission" date="2021-04" db="EMBL/GenBank/DDBJ databases">
        <authorList>
            <person name="Gilroy R."/>
        </authorList>
    </citation>
    <scope>NUCLEOTIDE SEQUENCE</scope>
    <source>
        <strain evidence="2">ChiBcec8-13705</strain>
    </source>
</reference>
<dbReference type="Proteomes" id="UP000886803">
    <property type="component" value="Unassembled WGS sequence"/>
</dbReference>
<reference evidence="2" key="1">
    <citation type="journal article" date="2021" name="PeerJ">
        <title>Extensive microbial diversity within the chicken gut microbiome revealed by metagenomics and culture.</title>
        <authorList>
            <person name="Gilroy R."/>
            <person name="Ravi A."/>
            <person name="Getino M."/>
            <person name="Pursley I."/>
            <person name="Horton D.L."/>
            <person name="Alikhan N.F."/>
            <person name="Baker D."/>
            <person name="Gharbi K."/>
            <person name="Hall N."/>
            <person name="Watson M."/>
            <person name="Adriaenssens E.M."/>
            <person name="Foster-Nyarko E."/>
            <person name="Jarju S."/>
            <person name="Secka A."/>
            <person name="Antonio M."/>
            <person name="Oren A."/>
            <person name="Chaudhuri R.R."/>
            <person name="La Ragione R."/>
            <person name="Hildebrand F."/>
            <person name="Pallen M.J."/>
        </authorList>
    </citation>
    <scope>NUCLEOTIDE SEQUENCE</scope>
    <source>
        <strain evidence="2">ChiBcec8-13705</strain>
    </source>
</reference>
<dbReference type="EMBL" id="DWYG01000066">
    <property type="protein sequence ID" value="HJB41744.1"/>
    <property type="molecule type" value="Genomic_DNA"/>
</dbReference>
<protein>
    <submittedName>
        <fullName evidence="2">Uncharacterized protein</fullName>
    </submittedName>
</protein>
<feature type="transmembrane region" description="Helical" evidence="1">
    <location>
        <begin position="47"/>
        <end position="70"/>
    </location>
</feature>
<keyword evidence="1" id="KW-1133">Transmembrane helix</keyword>
<keyword evidence="1" id="KW-0812">Transmembrane</keyword>
<gene>
    <name evidence="2" type="ORF">H9945_04525</name>
</gene>
<organism evidence="2 3">
    <name type="scientific">Candidatus Gemmiger avicola</name>
    <dbReference type="NCBI Taxonomy" id="2838605"/>
    <lineage>
        <taxon>Bacteria</taxon>
        <taxon>Bacillati</taxon>
        <taxon>Bacillota</taxon>
        <taxon>Clostridia</taxon>
        <taxon>Eubacteriales</taxon>
        <taxon>Gemmiger</taxon>
    </lineage>
</organism>